<gene>
    <name evidence="2" type="ORF">J1N35_001242</name>
</gene>
<comment type="caution">
    <text evidence="2">The sequence shown here is derived from an EMBL/GenBank/DDBJ whole genome shotgun (WGS) entry which is preliminary data.</text>
</comment>
<organism evidence="2 3">
    <name type="scientific">Gossypium stocksii</name>
    <dbReference type="NCBI Taxonomy" id="47602"/>
    <lineage>
        <taxon>Eukaryota</taxon>
        <taxon>Viridiplantae</taxon>
        <taxon>Streptophyta</taxon>
        <taxon>Embryophyta</taxon>
        <taxon>Tracheophyta</taxon>
        <taxon>Spermatophyta</taxon>
        <taxon>Magnoliopsida</taxon>
        <taxon>eudicotyledons</taxon>
        <taxon>Gunneridae</taxon>
        <taxon>Pentapetalae</taxon>
        <taxon>rosids</taxon>
        <taxon>malvids</taxon>
        <taxon>Malvales</taxon>
        <taxon>Malvaceae</taxon>
        <taxon>Malvoideae</taxon>
        <taxon>Gossypium</taxon>
    </lineage>
</organism>
<name>A0A9D3WIJ2_9ROSI</name>
<feature type="region of interest" description="Disordered" evidence="1">
    <location>
        <begin position="172"/>
        <end position="195"/>
    </location>
</feature>
<evidence type="ECO:0000256" key="1">
    <source>
        <dbReference type="SAM" id="MobiDB-lite"/>
    </source>
</evidence>
<feature type="region of interest" description="Disordered" evidence="1">
    <location>
        <begin position="220"/>
        <end position="251"/>
    </location>
</feature>
<dbReference type="EMBL" id="JAIQCV010000001">
    <property type="protein sequence ID" value="KAH1129864.1"/>
    <property type="molecule type" value="Genomic_DNA"/>
</dbReference>
<dbReference type="AlphaFoldDB" id="A0A9D3WIJ2"/>
<protein>
    <submittedName>
        <fullName evidence="2">Uncharacterized protein</fullName>
    </submittedName>
</protein>
<keyword evidence="3" id="KW-1185">Reference proteome</keyword>
<dbReference type="Proteomes" id="UP000828251">
    <property type="component" value="Unassembled WGS sequence"/>
</dbReference>
<accession>A0A9D3WIJ2</accession>
<feature type="compositionally biased region" description="Acidic residues" evidence="1">
    <location>
        <begin position="229"/>
        <end position="240"/>
    </location>
</feature>
<proteinExistence type="predicted"/>
<reference evidence="2 3" key="1">
    <citation type="journal article" date="2021" name="Plant Biotechnol. J.">
        <title>Multi-omics assisted identification of the key and species-specific regulatory components of drought-tolerant mechanisms in Gossypium stocksii.</title>
        <authorList>
            <person name="Yu D."/>
            <person name="Ke L."/>
            <person name="Zhang D."/>
            <person name="Wu Y."/>
            <person name="Sun Y."/>
            <person name="Mei J."/>
            <person name="Sun J."/>
            <person name="Sun Y."/>
        </authorList>
    </citation>
    <scope>NUCLEOTIDE SEQUENCE [LARGE SCALE GENOMIC DNA]</scope>
    <source>
        <strain evidence="3">cv. E1</strain>
        <tissue evidence="2">Leaf</tissue>
    </source>
</reference>
<evidence type="ECO:0000313" key="2">
    <source>
        <dbReference type="EMBL" id="KAH1129864.1"/>
    </source>
</evidence>
<evidence type="ECO:0000313" key="3">
    <source>
        <dbReference type="Proteomes" id="UP000828251"/>
    </source>
</evidence>
<dbReference type="OrthoDB" id="10564374at2759"/>
<sequence>MVVKLDIYTDYARRGHFARLVVCVDLRKPLVSKVEEEPFGLWMLVERPQRGKGCFSGAARKEDFGGSYGGSRFATFRGDAGEIHGVIHKEKDGVGYGGDKSVSFGMDNGGKMLNRWQTKGKEAMIGFGLRKGFKTMKPTNGKLGFKVTKDHVAFDGGSKMGPKMDVGHEEKLSVQPVSVPSNLNKDRHKHDKPPDIVASRLWNDNMDLEVAMERLVRSLEQGPNGTYKEDDDSSEEEVIDAESNCRDKVSC</sequence>